<name>A0A8J2HNH8_COTCN</name>
<keyword evidence="1" id="KW-0479">Metal-binding</keyword>
<accession>A0A8J2HNH8</accession>
<organism evidence="4 5">
    <name type="scientific">Cotesia congregata</name>
    <name type="common">Parasitoid wasp</name>
    <name type="synonym">Apanteles congregatus</name>
    <dbReference type="NCBI Taxonomy" id="51543"/>
    <lineage>
        <taxon>Eukaryota</taxon>
        <taxon>Metazoa</taxon>
        <taxon>Ecdysozoa</taxon>
        <taxon>Arthropoda</taxon>
        <taxon>Hexapoda</taxon>
        <taxon>Insecta</taxon>
        <taxon>Pterygota</taxon>
        <taxon>Neoptera</taxon>
        <taxon>Endopterygota</taxon>
        <taxon>Hymenoptera</taxon>
        <taxon>Apocrita</taxon>
        <taxon>Ichneumonoidea</taxon>
        <taxon>Braconidae</taxon>
        <taxon>Microgastrinae</taxon>
        <taxon>Cotesia</taxon>
    </lineage>
</organism>
<proteinExistence type="predicted"/>
<dbReference type="SUPFAM" id="SSF51182">
    <property type="entry name" value="RmlC-like cupins"/>
    <property type="match status" value="1"/>
</dbReference>
<dbReference type="OrthoDB" id="271433at2759"/>
<dbReference type="GO" id="GO:0046872">
    <property type="term" value="F:metal ion binding"/>
    <property type="evidence" value="ECO:0007669"/>
    <property type="project" value="UniProtKB-KW"/>
</dbReference>
<dbReference type="InterPro" id="IPR011051">
    <property type="entry name" value="RmlC_Cupin_sf"/>
</dbReference>
<keyword evidence="2" id="KW-0560">Oxidoreductase</keyword>
<dbReference type="InterPro" id="IPR014710">
    <property type="entry name" value="RmlC-like_jellyroll"/>
</dbReference>
<keyword evidence="4" id="KW-0223">Dioxygenase</keyword>
<evidence type="ECO:0000256" key="2">
    <source>
        <dbReference type="ARBA" id="ARBA00023002"/>
    </source>
</evidence>
<dbReference type="Pfam" id="PF07847">
    <property type="entry name" value="PCO_ADO"/>
    <property type="match status" value="1"/>
</dbReference>
<comment type="caution">
    <text evidence="4">The sequence shown here is derived from an EMBL/GenBank/DDBJ whole genome shotgun (WGS) entry which is preliminary data.</text>
</comment>
<reference evidence="4" key="1">
    <citation type="submission" date="2021-04" db="EMBL/GenBank/DDBJ databases">
        <authorList>
            <person name="Chebbi M.A.C M."/>
        </authorList>
    </citation>
    <scope>NUCLEOTIDE SEQUENCE</scope>
</reference>
<dbReference type="AlphaFoldDB" id="A0A8J2HNH8"/>
<dbReference type="InterPro" id="IPR012864">
    <property type="entry name" value="PCO/ADO"/>
</dbReference>
<evidence type="ECO:0000313" key="5">
    <source>
        <dbReference type="Proteomes" id="UP000786811"/>
    </source>
</evidence>
<keyword evidence="3" id="KW-0408">Iron</keyword>
<evidence type="ECO:0000256" key="3">
    <source>
        <dbReference type="ARBA" id="ARBA00023004"/>
    </source>
</evidence>
<protein>
    <submittedName>
        <fullName evidence="4">Similar to Ado: 2-aminoethanethiol dioxygenase (Mus musculus)</fullName>
    </submittedName>
</protein>
<gene>
    <name evidence="4" type="ORF">HICCMSTLAB_LOCUS12747</name>
</gene>
<dbReference type="Gene3D" id="2.60.120.10">
    <property type="entry name" value="Jelly Rolls"/>
    <property type="match status" value="1"/>
</dbReference>
<evidence type="ECO:0000313" key="4">
    <source>
        <dbReference type="EMBL" id="CAG5107434.1"/>
    </source>
</evidence>
<dbReference type="CDD" id="cd20289">
    <property type="entry name" value="cupin_ADO"/>
    <property type="match status" value="1"/>
</dbReference>
<keyword evidence="5" id="KW-1185">Reference proteome</keyword>
<dbReference type="PANTHER" id="PTHR22966">
    <property type="entry name" value="2-AMINOETHANETHIOL DIOXYGENASE"/>
    <property type="match status" value="1"/>
</dbReference>
<evidence type="ECO:0000256" key="1">
    <source>
        <dbReference type="ARBA" id="ARBA00022723"/>
    </source>
</evidence>
<dbReference type="PANTHER" id="PTHR22966:SF61">
    <property type="entry name" value="2-AMINOETHANETHIOL DIOXYGENASE"/>
    <property type="match status" value="1"/>
</dbReference>
<dbReference type="Proteomes" id="UP000786811">
    <property type="component" value="Unassembled WGS sequence"/>
</dbReference>
<dbReference type="EMBL" id="CAJNRD030001124">
    <property type="protein sequence ID" value="CAG5107434.1"/>
    <property type="molecule type" value="Genomic_DNA"/>
</dbReference>
<dbReference type="GO" id="GO:0005739">
    <property type="term" value="C:mitochondrion"/>
    <property type="evidence" value="ECO:0007669"/>
    <property type="project" value="TreeGrafter"/>
</dbReference>
<sequence length="235" mass="26224">MKIRMMSRIELLWKQALKTFTGCESAGYKMCKNNFDKLHSMINDIKAEDVGVDKRVLDHVENDVAPMCCIDIFENNDITIAIFLLKHGETLPLHNHPGMHGLLKVICGTVKINSFTPFQPTENLPNSTEVDALKHPLKIVEINDPACVLLPHDQNLHEITCVKGPAAFLDVLSPPYEGVSNRMCTFFKQVPNPASPSSPSSESKDNSPIKVKLIVTDQPPCFYSTSLRYLGPPLR</sequence>
<dbReference type="GO" id="GO:0016702">
    <property type="term" value="F:oxidoreductase activity, acting on single donors with incorporation of molecular oxygen, incorporation of two atoms of oxygen"/>
    <property type="evidence" value="ECO:0007669"/>
    <property type="project" value="InterPro"/>
</dbReference>